<accession>A0A8T2BM38</accession>
<dbReference type="Pfam" id="PF13456">
    <property type="entry name" value="RVT_3"/>
    <property type="match status" value="1"/>
</dbReference>
<dbReference type="CDD" id="cd01650">
    <property type="entry name" value="RT_nLTR_like"/>
    <property type="match status" value="1"/>
</dbReference>
<dbReference type="PANTHER" id="PTHR33116">
    <property type="entry name" value="REVERSE TRANSCRIPTASE ZINC-BINDING DOMAIN-CONTAINING PROTEIN-RELATED-RELATED"/>
    <property type="match status" value="1"/>
</dbReference>
<gene>
    <name evidence="2" type="ORF">ISN45_Aa02g026360</name>
</gene>
<dbReference type="Proteomes" id="UP000694240">
    <property type="component" value="Chromosome 7"/>
</dbReference>
<comment type="caution">
    <text evidence="2">The sequence shown here is derived from an EMBL/GenBank/DDBJ whole genome shotgun (WGS) entry which is preliminary data.</text>
</comment>
<protein>
    <submittedName>
        <fullName evidence="2">Ribonuclease H-like superfamily</fullName>
    </submittedName>
</protein>
<dbReference type="Pfam" id="PF00078">
    <property type="entry name" value="RVT_1"/>
    <property type="match status" value="1"/>
</dbReference>
<dbReference type="InterPro" id="IPR002156">
    <property type="entry name" value="RNaseH_domain"/>
</dbReference>
<organism evidence="2 3">
    <name type="scientific">Arabidopsis thaliana x Arabidopsis arenosa</name>
    <dbReference type="NCBI Taxonomy" id="1240361"/>
    <lineage>
        <taxon>Eukaryota</taxon>
        <taxon>Viridiplantae</taxon>
        <taxon>Streptophyta</taxon>
        <taxon>Embryophyta</taxon>
        <taxon>Tracheophyta</taxon>
        <taxon>Spermatophyta</taxon>
        <taxon>Magnoliopsida</taxon>
        <taxon>eudicotyledons</taxon>
        <taxon>Gunneridae</taxon>
        <taxon>Pentapetalae</taxon>
        <taxon>rosids</taxon>
        <taxon>malvids</taxon>
        <taxon>Brassicales</taxon>
        <taxon>Brassicaceae</taxon>
        <taxon>Camelineae</taxon>
        <taxon>Arabidopsis</taxon>
    </lineage>
</organism>
<evidence type="ECO:0000259" key="1">
    <source>
        <dbReference type="PROSITE" id="PS50878"/>
    </source>
</evidence>
<name>A0A8T2BM38_9BRAS</name>
<dbReference type="EMBL" id="JAEFBK010000007">
    <property type="protein sequence ID" value="KAG7587449.1"/>
    <property type="molecule type" value="Genomic_DNA"/>
</dbReference>
<feature type="domain" description="Reverse transcriptase" evidence="1">
    <location>
        <begin position="276"/>
        <end position="558"/>
    </location>
</feature>
<keyword evidence="3" id="KW-1185">Reference proteome</keyword>
<dbReference type="InterPro" id="IPR000477">
    <property type="entry name" value="RT_dom"/>
</dbReference>
<dbReference type="PROSITE" id="PS50878">
    <property type="entry name" value="RT_POL"/>
    <property type="match status" value="1"/>
</dbReference>
<sequence length="1154" mass="128851">MREEEFDLAFLAFSSKLELLREGSDHRPLVTFFNNAERKKRGLFRFDRRLATKPEVRDLIANAWTGQSSANEDVIAKLNRCRRELIQWSKEQNQNSCRLIKETQISLDDALSRLIPNDELISQLSATLDKAYKDEELFWRQRSRIQWLHSGDKNSAFFHAVTRGRRAVNSFSVIEDETGAEFVEEEHITNVIASFYENIFTSNGTADFQVVEETLSSSVSQEMNDKLTSIPDNLEIKAAVFSIHPGKAPGPDGFSSSFYQAFWSTIGEDVCRDIRSFFETNNLHPRQNETHVRLIPKISAPRKVGDYRPIALCNTHYKIIAKILTRRLQPLLHQLISPFQSAFVPNRAISDNVLITHEILHFLRTSEAKKFCSMAVKTDMSKAYDRIEWGFLKAVLGRLGFNEKWIAWVLSCVSSVSYSFLINGVPQGHVLPSRGLRQGDPLSPYLFILCTEVLSGLCSKAQNQGLLPGIKVSRGSPPINHLLFADDTMFFCKSSAVCCKELSQILSKYEQASGQRINLTKSTITFSAKTPAEAKSRVKNTLNITQDGGLGNYLGLPENFGRKKRDIFASIVDKIRQRAHSWSSRFLSGAGKSVLLKAILTALPIYAMSCFKLPASLCKQIQSIFTRFWWDDKPDKKKMCWVAWDSLTQPKYAGGLGFRDVQHFNDALLAKVGWRLLSQPDSLLAQVLLGKYCASSSFLECSSSPRVASHGWRSILIGRELLRKGLGWAVGNGAHINLWYDPWLSLSHPKSPCGPPSASSADLTVQALLCPESNDWNVDAIRLLLPQYEDEIRSLITSSVPSTDSLVWLPEKSGSYSSKSGYALAKKFSLPGESEGFDWHKHIWHLKIAPKLKNFLWKSAAGALSVGSNLAKRGLQGIEGCKRCGCFEDELHVLLKCDFAGEVWRLAPLTSQPGALLITSPQLLLQCVSRIVSLPPSGVALTPLAPWIMWNLWIARNLLLFENRVFSAKEVVHKAVLEARQWQEAQFDIPSPSQRVPAPPAHSRSATAYVCYVDAAWCATTRLSGAGWVLKCPDGLTLSQASSTRPFVSSALVAEALAIRSALFHITSLAHFSYHRSLMICSDSQVLIKLLNSNGSFKELKGILHDISCLKDLFSSISFVFISRLNNLEADTLAKSALSTSRFVPISSPVECNF</sequence>
<dbReference type="GO" id="GO:0003676">
    <property type="term" value="F:nucleic acid binding"/>
    <property type="evidence" value="ECO:0007669"/>
    <property type="project" value="InterPro"/>
</dbReference>
<dbReference type="InterPro" id="IPR026960">
    <property type="entry name" value="RVT-Znf"/>
</dbReference>
<evidence type="ECO:0000313" key="2">
    <source>
        <dbReference type="EMBL" id="KAG7587449.1"/>
    </source>
</evidence>
<dbReference type="Pfam" id="PF13966">
    <property type="entry name" value="zf-RVT"/>
    <property type="match status" value="1"/>
</dbReference>
<dbReference type="AlphaFoldDB" id="A0A8T2BM38"/>
<proteinExistence type="predicted"/>
<reference evidence="2 3" key="1">
    <citation type="submission" date="2020-12" db="EMBL/GenBank/DDBJ databases">
        <title>Concerted genomic and epigenomic changes stabilize Arabidopsis allopolyploids.</title>
        <authorList>
            <person name="Chen Z."/>
        </authorList>
    </citation>
    <scope>NUCLEOTIDE SEQUENCE [LARGE SCALE GENOMIC DNA]</scope>
    <source>
        <strain evidence="2">Allo738</strain>
        <tissue evidence="2">Leaf</tissue>
    </source>
</reference>
<dbReference type="PANTHER" id="PTHR33116:SF86">
    <property type="entry name" value="REVERSE TRANSCRIPTASE DOMAIN-CONTAINING PROTEIN"/>
    <property type="match status" value="1"/>
</dbReference>
<evidence type="ECO:0000313" key="3">
    <source>
        <dbReference type="Proteomes" id="UP000694240"/>
    </source>
</evidence>
<dbReference type="GO" id="GO:0004523">
    <property type="term" value="F:RNA-DNA hybrid ribonuclease activity"/>
    <property type="evidence" value="ECO:0007669"/>
    <property type="project" value="InterPro"/>
</dbReference>